<dbReference type="PROSITE" id="PS50824">
    <property type="entry name" value="DAPIN"/>
    <property type="match status" value="1"/>
</dbReference>
<evidence type="ECO:0000259" key="2">
    <source>
        <dbReference type="PROSITE" id="PS50824"/>
    </source>
</evidence>
<dbReference type="OMA" id="GKINDCD"/>
<keyword evidence="4" id="KW-1185">Reference proteome</keyword>
<dbReference type="AlphaFoldDB" id="A0A3Q3A860"/>
<dbReference type="SUPFAM" id="SSF47986">
    <property type="entry name" value="DEATH domain"/>
    <property type="match status" value="1"/>
</dbReference>
<dbReference type="Gene3D" id="1.10.533.10">
    <property type="entry name" value="Death Domain, Fas"/>
    <property type="match status" value="1"/>
</dbReference>
<dbReference type="Pfam" id="PF02758">
    <property type="entry name" value="PYRIN"/>
    <property type="match status" value="1"/>
</dbReference>
<dbReference type="GeneTree" id="ENSGT01030000234768"/>
<feature type="domain" description="Pyrin" evidence="2">
    <location>
        <begin position="1"/>
        <end position="91"/>
    </location>
</feature>
<dbReference type="InterPro" id="IPR011029">
    <property type="entry name" value="DEATH-like_dom_sf"/>
</dbReference>
<dbReference type="Proteomes" id="UP000264800">
    <property type="component" value="Unplaced"/>
</dbReference>
<sequence length="129" mass="14968">MSCRRNISMVLADTLNDLSKQNFSKFCHRLLDRRDEPRVLRSRVEAKSRLEIVDVLVSTFTEDKAARVTEDILRDISCTQQAETLGQNRTRNQDLSKRPGSSETCRLEQTERFRIKKLRKSSQKDPRGG</sequence>
<protein>
    <recommendedName>
        <fullName evidence="2">Pyrin domain-containing protein</fullName>
    </recommendedName>
</protein>
<evidence type="ECO:0000313" key="3">
    <source>
        <dbReference type="Ensembl" id="ENSKMAP00000012653.1"/>
    </source>
</evidence>
<accession>A0A3Q3A860</accession>
<organism evidence="3 4">
    <name type="scientific">Kryptolebias marmoratus</name>
    <name type="common">Mangrove killifish</name>
    <name type="synonym">Rivulus marmoratus</name>
    <dbReference type="NCBI Taxonomy" id="37003"/>
    <lineage>
        <taxon>Eukaryota</taxon>
        <taxon>Metazoa</taxon>
        <taxon>Chordata</taxon>
        <taxon>Craniata</taxon>
        <taxon>Vertebrata</taxon>
        <taxon>Euteleostomi</taxon>
        <taxon>Actinopterygii</taxon>
        <taxon>Neopterygii</taxon>
        <taxon>Teleostei</taxon>
        <taxon>Neoteleostei</taxon>
        <taxon>Acanthomorphata</taxon>
        <taxon>Ovalentaria</taxon>
        <taxon>Atherinomorphae</taxon>
        <taxon>Cyprinodontiformes</taxon>
        <taxon>Rivulidae</taxon>
        <taxon>Kryptolebias</taxon>
    </lineage>
</organism>
<dbReference type="Ensembl" id="ENSKMAT00000012838.1">
    <property type="protein sequence ID" value="ENSKMAP00000012653.1"/>
    <property type="gene ID" value="ENSKMAG00000009493.1"/>
</dbReference>
<evidence type="ECO:0000313" key="4">
    <source>
        <dbReference type="Proteomes" id="UP000264800"/>
    </source>
</evidence>
<dbReference type="InterPro" id="IPR004020">
    <property type="entry name" value="DAPIN"/>
</dbReference>
<reference evidence="3" key="2">
    <citation type="submission" date="2025-09" db="UniProtKB">
        <authorList>
            <consortium name="Ensembl"/>
        </authorList>
    </citation>
    <scope>IDENTIFICATION</scope>
</reference>
<evidence type="ECO:0000256" key="1">
    <source>
        <dbReference type="SAM" id="MobiDB-lite"/>
    </source>
</evidence>
<proteinExistence type="predicted"/>
<reference evidence="3" key="1">
    <citation type="submission" date="2025-08" db="UniProtKB">
        <authorList>
            <consortium name="Ensembl"/>
        </authorList>
    </citation>
    <scope>IDENTIFICATION</scope>
</reference>
<feature type="region of interest" description="Disordered" evidence="1">
    <location>
        <begin position="84"/>
        <end position="106"/>
    </location>
</feature>
<name>A0A3Q3A860_KRYMA</name>
<dbReference type="SMART" id="SM01289">
    <property type="entry name" value="PYRIN"/>
    <property type="match status" value="1"/>
</dbReference>